<evidence type="ECO:0000313" key="3">
    <source>
        <dbReference type="EMBL" id="PLW33686.1"/>
    </source>
</evidence>
<gene>
    <name evidence="2" type="ORF">PCANC_06623</name>
    <name evidence="3" type="ORF">PCASD_10292</name>
</gene>
<dbReference type="Proteomes" id="UP000235392">
    <property type="component" value="Unassembled WGS sequence"/>
</dbReference>
<sequence length="188" mass="20522">MARVAGEASEFGQGASRGADAGTAIFSPMKGSNTIHGDISMEGFHPIDHPIVHQEAADMKPALGHPDGPPPETTTKDTTISHTPTPDGTDKLASENSALRLRKFFGDKLSKLFSKMKPMRQRFDSAIAYLRKFIGNNLTKQLSKIKSIKQWVRTKPDWESSSVIQAKEMAIPDPVPGPFEIPPMRTGI</sequence>
<keyword evidence="4" id="KW-1185">Reference proteome</keyword>
<evidence type="ECO:0000313" key="5">
    <source>
        <dbReference type="Proteomes" id="UP000235392"/>
    </source>
</evidence>
<dbReference type="AlphaFoldDB" id="A0A2N5U7H6"/>
<comment type="caution">
    <text evidence="3">The sequence shown here is derived from an EMBL/GenBank/DDBJ whole genome shotgun (WGS) entry which is preliminary data.</text>
</comment>
<name>A0A2N5U7H6_9BASI</name>
<reference evidence="4 5" key="1">
    <citation type="submission" date="2017-11" db="EMBL/GenBank/DDBJ databases">
        <title>De novo assembly and phasing of dikaryotic genomes from two isolates of Puccinia coronata f. sp. avenae, the causal agent of oat crown rust.</title>
        <authorList>
            <person name="Miller M.E."/>
            <person name="Zhang Y."/>
            <person name="Omidvar V."/>
            <person name="Sperschneider J."/>
            <person name="Schwessinger B."/>
            <person name="Raley C."/>
            <person name="Palmer J.M."/>
            <person name="Garnica D."/>
            <person name="Upadhyaya N."/>
            <person name="Rathjen J."/>
            <person name="Taylor J.M."/>
            <person name="Park R.F."/>
            <person name="Dodds P.N."/>
            <person name="Hirsch C.D."/>
            <person name="Kianian S.F."/>
            <person name="Figueroa M."/>
        </authorList>
    </citation>
    <scope>NUCLEOTIDE SEQUENCE [LARGE SCALE GENOMIC DNA]</scope>
    <source>
        <strain evidence="2">12NC29</strain>
        <strain evidence="3">12SD80</strain>
    </source>
</reference>
<feature type="region of interest" description="Disordered" evidence="1">
    <location>
        <begin position="1"/>
        <end position="24"/>
    </location>
</feature>
<dbReference type="EMBL" id="PGCI01000214">
    <property type="protein sequence ID" value="PLW33686.1"/>
    <property type="molecule type" value="Genomic_DNA"/>
</dbReference>
<accession>A0A2N5U7H6</accession>
<protein>
    <submittedName>
        <fullName evidence="3">Uncharacterized protein</fullName>
    </submittedName>
</protein>
<feature type="compositionally biased region" description="Polar residues" evidence="1">
    <location>
        <begin position="76"/>
        <end position="86"/>
    </location>
</feature>
<dbReference type="Proteomes" id="UP000235388">
    <property type="component" value="Unassembled WGS sequence"/>
</dbReference>
<evidence type="ECO:0000313" key="2">
    <source>
        <dbReference type="EMBL" id="PLW18819.1"/>
    </source>
</evidence>
<evidence type="ECO:0000256" key="1">
    <source>
        <dbReference type="SAM" id="MobiDB-lite"/>
    </source>
</evidence>
<evidence type="ECO:0000313" key="4">
    <source>
        <dbReference type="Proteomes" id="UP000235388"/>
    </source>
</evidence>
<proteinExistence type="predicted"/>
<feature type="region of interest" description="Disordered" evidence="1">
    <location>
        <begin position="60"/>
        <end position="92"/>
    </location>
</feature>
<dbReference type="EMBL" id="PGCJ01000824">
    <property type="protein sequence ID" value="PLW18819.1"/>
    <property type="molecule type" value="Genomic_DNA"/>
</dbReference>
<organism evidence="3 5">
    <name type="scientific">Puccinia coronata f. sp. avenae</name>
    <dbReference type="NCBI Taxonomy" id="200324"/>
    <lineage>
        <taxon>Eukaryota</taxon>
        <taxon>Fungi</taxon>
        <taxon>Dikarya</taxon>
        <taxon>Basidiomycota</taxon>
        <taxon>Pucciniomycotina</taxon>
        <taxon>Pucciniomycetes</taxon>
        <taxon>Pucciniales</taxon>
        <taxon>Pucciniaceae</taxon>
        <taxon>Puccinia</taxon>
    </lineage>
</organism>